<proteinExistence type="inferred from homology"/>
<dbReference type="InterPro" id="IPR027417">
    <property type="entry name" value="P-loop_NTPase"/>
</dbReference>
<dbReference type="InterPro" id="IPR001806">
    <property type="entry name" value="Small_GTPase"/>
</dbReference>
<dbReference type="PRINTS" id="PR00449">
    <property type="entry name" value="RASTRNSFRMNG"/>
</dbReference>
<dbReference type="HOGENOM" id="CLU_884141_0_0_1"/>
<reference evidence="4" key="2">
    <citation type="submission" date="2005-09" db="EMBL/GenBank/DDBJ databases">
        <title>Paramecium tetraurelia small GTP-binding-related protein genes.</title>
        <authorList>
            <person name="Cohen J."/>
        </authorList>
    </citation>
    <scope>NUCLEOTIDE SEQUENCE</scope>
</reference>
<keyword evidence="6" id="KW-1185">Reference proteome</keyword>
<dbReference type="Gene3D" id="3.40.50.300">
    <property type="entry name" value="P-loop containing nucleotide triphosphate hydrolases"/>
    <property type="match status" value="1"/>
</dbReference>
<sequence>MQSLQKKVVNIVIIGDQGAGKTTLFKQVTTGQFTPEYYSTIGVDVGIKEISIEGFQYHLQFWDTSGQERFQAIIQSYYRRAECCVIVYDLIDPEDYKNVKHWMKQFSFRCDLDPEQKFPFVIVGTHLDKLTEVQKQNLDPSDNIQSFQISLKDDNSVQQIIQAIINCAVLEQHNKIKYQEKAKSNPICQKFTNQINNDLEKLNDIMTLVQSSKKQVVETYDQLINNVGTWQKELKDLKQFYNSPTFVKQIESSNFSEELFFEQESISFNDKIQQVNQSNSEKSEMNLKDFSNVLEEATKLKGEFNQKKNQINKEK</sequence>
<evidence type="ECO:0000313" key="6">
    <source>
        <dbReference type="Proteomes" id="UP000000600"/>
    </source>
</evidence>
<dbReference type="SMART" id="SM00175">
    <property type="entry name" value="RAB"/>
    <property type="match status" value="1"/>
</dbReference>
<name>Q3SDT9_PARTE</name>
<reference evidence="5 6" key="3">
    <citation type="journal article" date="2006" name="Nature">
        <title>Global trends of whole-genome duplications revealed by the ciliate Paramecium tetraurelia.</title>
        <authorList>
            <consortium name="Genoscope"/>
            <person name="Aury J.-M."/>
            <person name="Jaillon O."/>
            <person name="Duret L."/>
            <person name="Noel B."/>
            <person name="Jubin C."/>
            <person name="Porcel B.M."/>
            <person name="Segurens B."/>
            <person name="Daubin V."/>
            <person name="Anthouard V."/>
            <person name="Aiach N."/>
            <person name="Arnaiz O."/>
            <person name="Billaut A."/>
            <person name="Beisson J."/>
            <person name="Blanc I."/>
            <person name="Bouhouche K."/>
            <person name="Camara F."/>
            <person name="Duharcourt S."/>
            <person name="Guigo R."/>
            <person name="Gogendeau D."/>
            <person name="Katinka M."/>
            <person name="Keller A.-M."/>
            <person name="Kissmehl R."/>
            <person name="Klotz C."/>
            <person name="Koll F."/>
            <person name="Le Moue A."/>
            <person name="Lepere C."/>
            <person name="Malinsky S."/>
            <person name="Nowacki M."/>
            <person name="Nowak J.K."/>
            <person name="Plattner H."/>
            <person name="Poulain J."/>
            <person name="Ruiz F."/>
            <person name="Serrano V."/>
            <person name="Zagulski M."/>
            <person name="Dessen P."/>
            <person name="Betermier M."/>
            <person name="Weissenbach J."/>
            <person name="Scarpelli C."/>
            <person name="Schachter V."/>
            <person name="Sperling L."/>
            <person name="Meyer E."/>
            <person name="Cohen J."/>
            <person name="Wincker P."/>
        </authorList>
    </citation>
    <scope>NUCLEOTIDE SEQUENCE [LARGE SCALE GENOMIC DNA]</scope>
    <source>
        <strain evidence="5 6">Stock d4-2</strain>
    </source>
</reference>
<dbReference type="RefSeq" id="XP_001430280.1">
    <property type="nucleotide sequence ID" value="XM_001430243.1"/>
</dbReference>
<dbReference type="SMART" id="SM00176">
    <property type="entry name" value="RAN"/>
    <property type="match status" value="1"/>
</dbReference>
<dbReference type="EMBL" id="CR932502">
    <property type="protein sequence ID" value="CAI39269.1"/>
    <property type="molecule type" value="Genomic_DNA"/>
</dbReference>
<dbReference type="GO" id="GO:0042470">
    <property type="term" value="C:melanosome"/>
    <property type="evidence" value="ECO:0000318"/>
    <property type="project" value="GO_Central"/>
</dbReference>
<dbReference type="GO" id="GO:0005802">
    <property type="term" value="C:trans-Golgi network"/>
    <property type="evidence" value="ECO:0000318"/>
    <property type="project" value="GO_Central"/>
</dbReference>
<evidence type="ECO:0000313" key="5">
    <source>
        <dbReference type="EMBL" id="CAK62882.1"/>
    </source>
</evidence>
<dbReference type="EMBL" id="CT868022">
    <property type="protein sequence ID" value="CAK62882.1"/>
    <property type="molecule type" value="Genomic_DNA"/>
</dbReference>
<dbReference type="PANTHER" id="PTHR47981">
    <property type="entry name" value="RAB FAMILY"/>
    <property type="match status" value="1"/>
</dbReference>
<dbReference type="InterPro" id="IPR005225">
    <property type="entry name" value="Small_GTP-bd"/>
</dbReference>
<dbReference type="GO" id="GO:0012505">
    <property type="term" value="C:endomembrane system"/>
    <property type="evidence" value="ECO:0000318"/>
    <property type="project" value="GO_Central"/>
</dbReference>
<dbReference type="STRING" id="5888.Q3SDT9"/>
<dbReference type="CDD" id="cd00154">
    <property type="entry name" value="Rab"/>
    <property type="match status" value="1"/>
</dbReference>
<keyword evidence="3" id="KW-0342">GTP-binding</keyword>
<dbReference type="FunFam" id="3.40.50.300:FF:001447">
    <property type="entry name" value="Ras-related protein Rab-1B"/>
    <property type="match status" value="1"/>
</dbReference>
<dbReference type="OMA" id="CCVIVYD"/>
<organism evidence="4">
    <name type="scientific">Paramecium tetraurelia</name>
    <dbReference type="NCBI Taxonomy" id="5888"/>
    <lineage>
        <taxon>Eukaryota</taxon>
        <taxon>Sar</taxon>
        <taxon>Alveolata</taxon>
        <taxon>Ciliophora</taxon>
        <taxon>Intramacronucleata</taxon>
        <taxon>Oligohymenophorea</taxon>
        <taxon>Peniculida</taxon>
        <taxon>Parameciidae</taxon>
        <taxon>Paramecium</taxon>
    </lineage>
</organism>
<dbReference type="SMART" id="SM00173">
    <property type="entry name" value="RAS"/>
    <property type="match status" value="1"/>
</dbReference>
<evidence type="ECO:0000256" key="1">
    <source>
        <dbReference type="ARBA" id="ARBA00006270"/>
    </source>
</evidence>
<reference evidence="5" key="4">
    <citation type="submission" date="2006-03" db="EMBL/GenBank/DDBJ databases">
        <authorList>
            <consortium name="Genoscope"/>
        </authorList>
    </citation>
    <scope>NUCLEOTIDE SEQUENCE</scope>
    <source>
        <strain evidence="5">Stock d4-2</strain>
    </source>
</reference>
<dbReference type="PROSITE" id="PS51421">
    <property type="entry name" value="RAS"/>
    <property type="match status" value="1"/>
</dbReference>
<dbReference type="GO" id="GO:0003924">
    <property type="term" value="F:GTPase activity"/>
    <property type="evidence" value="ECO:0000318"/>
    <property type="project" value="GO_Central"/>
</dbReference>
<evidence type="ECO:0000256" key="2">
    <source>
        <dbReference type="ARBA" id="ARBA00022741"/>
    </source>
</evidence>
<dbReference type="AlphaFoldDB" id="Q3SDT9"/>
<protein>
    <submittedName>
        <fullName evidence="5">Chromosome undetermined scaffold_132, whole genome shotgun sequence</fullName>
    </submittedName>
    <submittedName>
        <fullName evidence="4">Rab_C89 protein</fullName>
    </submittedName>
</protein>
<dbReference type="GeneID" id="5016054"/>
<dbReference type="SMART" id="SM00174">
    <property type="entry name" value="RHO"/>
    <property type="match status" value="1"/>
</dbReference>
<dbReference type="KEGG" id="ptm:GSPATT00032734001"/>
<dbReference type="SUPFAM" id="SSF52540">
    <property type="entry name" value="P-loop containing nucleoside triphosphate hydrolases"/>
    <property type="match status" value="1"/>
</dbReference>
<evidence type="ECO:0000313" key="4">
    <source>
        <dbReference type="EMBL" id="CAI39269.1"/>
    </source>
</evidence>
<dbReference type="NCBIfam" id="TIGR00231">
    <property type="entry name" value="small_GTP"/>
    <property type="match status" value="1"/>
</dbReference>
<evidence type="ECO:0000256" key="3">
    <source>
        <dbReference type="ARBA" id="ARBA00023134"/>
    </source>
</evidence>
<dbReference type="PROSITE" id="PS51419">
    <property type="entry name" value="RAB"/>
    <property type="match status" value="1"/>
</dbReference>
<accession>Q3SDT9</accession>
<reference evidence="4" key="1">
    <citation type="submission" date="2005-01" db="EMBL/GenBank/DDBJ databases">
        <authorList>
            <person name="Genoscope"/>
        </authorList>
    </citation>
    <scope>NUCLEOTIDE SEQUENCE</scope>
</reference>
<keyword evidence="2" id="KW-0547">Nucleotide-binding</keyword>
<dbReference type="GO" id="GO:0005525">
    <property type="term" value="F:GTP binding"/>
    <property type="evidence" value="ECO:0007669"/>
    <property type="project" value="UniProtKB-KW"/>
</dbReference>
<dbReference type="GO" id="GO:0006886">
    <property type="term" value="P:intracellular protein transport"/>
    <property type="evidence" value="ECO:0000318"/>
    <property type="project" value="GO_Central"/>
</dbReference>
<gene>
    <name evidence="4" type="primary">rab_C89</name>
    <name evidence="5" type="ORF">GSPATT00032734001</name>
</gene>
<dbReference type="Proteomes" id="UP000000600">
    <property type="component" value="Unassembled WGS sequence"/>
</dbReference>
<dbReference type="InParanoid" id="Q3SDT9"/>
<dbReference type="GO" id="GO:0032438">
    <property type="term" value="P:melanosome organization"/>
    <property type="evidence" value="ECO:0000318"/>
    <property type="project" value="GO_Central"/>
</dbReference>
<comment type="similarity">
    <text evidence="1">Belongs to the small GTPase superfamily. Rab family.</text>
</comment>
<dbReference type="Pfam" id="PF00071">
    <property type="entry name" value="Ras"/>
    <property type="match status" value="1"/>
</dbReference>
<dbReference type="OrthoDB" id="9989112at2759"/>
<dbReference type="PROSITE" id="PS51417">
    <property type="entry name" value="ARF"/>
    <property type="match status" value="1"/>
</dbReference>
<dbReference type="PANTHER" id="PTHR47981:SF20">
    <property type="entry name" value="RAS-RELATED PROTEIN RAB-7A"/>
    <property type="match status" value="1"/>
</dbReference>
<dbReference type="eggNOG" id="KOG0394">
    <property type="taxonomic scope" value="Eukaryota"/>
</dbReference>